<feature type="compositionally biased region" description="Basic and acidic residues" evidence="1">
    <location>
        <begin position="160"/>
        <end position="174"/>
    </location>
</feature>
<dbReference type="EMBL" id="ASPP01001048">
    <property type="protein sequence ID" value="ETO36043.1"/>
    <property type="molecule type" value="Genomic_DNA"/>
</dbReference>
<feature type="compositionally biased region" description="Basic and acidic residues" evidence="1">
    <location>
        <begin position="1"/>
        <end position="11"/>
    </location>
</feature>
<protein>
    <submittedName>
        <fullName evidence="2">Uncharacterized protein</fullName>
    </submittedName>
</protein>
<evidence type="ECO:0000313" key="3">
    <source>
        <dbReference type="Proteomes" id="UP000023152"/>
    </source>
</evidence>
<dbReference type="AlphaFoldDB" id="X6PD58"/>
<sequence>MTSIAKEKKIATDLVFTKVDFHPLSAPVEEKKENERNVENESPQKWQAKKPQKQKEAEPNTPTQTNEKKEAEKQTSKTEAEKPSASSSGTSPTSKQRSRKPNTNFREELTDDSHDIDGLLVITNESDLNKEMHTAVPKKTAIDQELLDSIENDNLNEIASEPKKNKKQNKDFDIDSLFKDTTTKGKEDNDGLNIGDDFAFDEYIKKQQT</sequence>
<feature type="region of interest" description="Disordered" evidence="1">
    <location>
        <begin position="153"/>
        <end position="174"/>
    </location>
</feature>
<feature type="compositionally biased region" description="Basic and acidic residues" evidence="1">
    <location>
        <begin position="66"/>
        <end position="82"/>
    </location>
</feature>
<accession>X6PD58</accession>
<comment type="caution">
    <text evidence="2">The sequence shown here is derived from an EMBL/GenBank/DDBJ whole genome shotgun (WGS) entry which is preliminary data.</text>
</comment>
<feature type="compositionally biased region" description="Low complexity" evidence="1">
    <location>
        <begin position="83"/>
        <end position="94"/>
    </location>
</feature>
<evidence type="ECO:0000256" key="1">
    <source>
        <dbReference type="SAM" id="MobiDB-lite"/>
    </source>
</evidence>
<feature type="region of interest" description="Disordered" evidence="1">
    <location>
        <begin position="1"/>
        <end position="117"/>
    </location>
</feature>
<evidence type="ECO:0000313" key="2">
    <source>
        <dbReference type="EMBL" id="ETO36043.1"/>
    </source>
</evidence>
<name>X6PD58_RETFI</name>
<keyword evidence="3" id="KW-1185">Reference proteome</keyword>
<dbReference type="Proteomes" id="UP000023152">
    <property type="component" value="Unassembled WGS sequence"/>
</dbReference>
<organism evidence="2 3">
    <name type="scientific">Reticulomyxa filosa</name>
    <dbReference type="NCBI Taxonomy" id="46433"/>
    <lineage>
        <taxon>Eukaryota</taxon>
        <taxon>Sar</taxon>
        <taxon>Rhizaria</taxon>
        <taxon>Retaria</taxon>
        <taxon>Foraminifera</taxon>
        <taxon>Monothalamids</taxon>
        <taxon>Reticulomyxidae</taxon>
        <taxon>Reticulomyxa</taxon>
    </lineage>
</organism>
<gene>
    <name evidence="2" type="ORF">RFI_01014</name>
</gene>
<proteinExistence type="predicted"/>
<feature type="compositionally biased region" description="Basic and acidic residues" evidence="1">
    <location>
        <begin position="105"/>
        <end position="117"/>
    </location>
</feature>
<feature type="compositionally biased region" description="Basic and acidic residues" evidence="1">
    <location>
        <begin position="28"/>
        <end position="39"/>
    </location>
</feature>
<reference evidence="2 3" key="1">
    <citation type="journal article" date="2013" name="Curr. Biol.">
        <title>The Genome of the Foraminiferan Reticulomyxa filosa.</title>
        <authorList>
            <person name="Glockner G."/>
            <person name="Hulsmann N."/>
            <person name="Schleicher M."/>
            <person name="Noegel A.A."/>
            <person name="Eichinger L."/>
            <person name="Gallinger C."/>
            <person name="Pawlowski J."/>
            <person name="Sierra R."/>
            <person name="Euteneuer U."/>
            <person name="Pillet L."/>
            <person name="Moustafa A."/>
            <person name="Platzer M."/>
            <person name="Groth M."/>
            <person name="Szafranski K."/>
            <person name="Schliwa M."/>
        </authorList>
    </citation>
    <scope>NUCLEOTIDE SEQUENCE [LARGE SCALE GENOMIC DNA]</scope>
</reference>